<gene>
    <name evidence="1" type="ORF">LACBIDRAFT_311804</name>
</gene>
<sequence>MYSGSPQIDNFFIVKSFFPSIFAMPLFRDRPVRSISAGDSKSLREHCIELTQAAALAIFIGHYMTKLISSSRTRPD</sequence>
<name>B0CYC1_LACBS</name>
<accession>B0CYC1</accession>
<reference evidence="1 2" key="1">
    <citation type="journal article" date="2008" name="Nature">
        <title>The genome of Laccaria bicolor provides insights into mycorrhizal symbiosis.</title>
        <authorList>
            <person name="Martin F."/>
            <person name="Aerts A."/>
            <person name="Ahren D."/>
            <person name="Brun A."/>
            <person name="Danchin E.G.J."/>
            <person name="Duchaussoy F."/>
            <person name="Gibon J."/>
            <person name="Kohler A."/>
            <person name="Lindquist E."/>
            <person name="Pereda V."/>
            <person name="Salamov A."/>
            <person name="Shapiro H.J."/>
            <person name="Wuyts J."/>
            <person name="Blaudez D."/>
            <person name="Buee M."/>
            <person name="Brokstein P."/>
            <person name="Canbaeck B."/>
            <person name="Cohen D."/>
            <person name="Courty P.E."/>
            <person name="Coutinho P.M."/>
            <person name="Delaruelle C."/>
            <person name="Detter J.C."/>
            <person name="Deveau A."/>
            <person name="DiFazio S."/>
            <person name="Duplessis S."/>
            <person name="Fraissinet-Tachet L."/>
            <person name="Lucic E."/>
            <person name="Frey-Klett P."/>
            <person name="Fourrey C."/>
            <person name="Feussner I."/>
            <person name="Gay G."/>
            <person name="Grimwood J."/>
            <person name="Hoegger P.J."/>
            <person name="Jain P."/>
            <person name="Kilaru S."/>
            <person name="Labbe J."/>
            <person name="Lin Y.C."/>
            <person name="Legue V."/>
            <person name="Le Tacon F."/>
            <person name="Marmeisse R."/>
            <person name="Melayah D."/>
            <person name="Montanini B."/>
            <person name="Muratet M."/>
            <person name="Nehls U."/>
            <person name="Niculita-Hirzel H."/>
            <person name="Oudot-Le Secq M.P."/>
            <person name="Peter M."/>
            <person name="Quesneville H."/>
            <person name="Rajashekar B."/>
            <person name="Reich M."/>
            <person name="Rouhier N."/>
            <person name="Schmutz J."/>
            <person name="Yin T."/>
            <person name="Chalot M."/>
            <person name="Henrissat B."/>
            <person name="Kuees U."/>
            <person name="Lucas S."/>
            <person name="Van de Peer Y."/>
            <person name="Podila G.K."/>
            <person name="Polle A."/>
            <person name="Pukkila P.J."/>
            <person name="Richardson P.M."/>
            <person name="Rouze P."/>
            <person name="Sanders I.R."/>
            <person name="Stajich J.E."/>
            <person name="Tunlid A."/>
            <person name="Tuskan G."/>
            <person name="Grigoriev I.V."/>
        </authorList>
    </citation>
    <scope>NUCLEOTIDE SEQUENCE [LARGE SCALE GENOMIC DNA]</scope>
    <source>
        <strain evidence="2">S238N-H82 / ATCC MYA-4686</strain>
    </source>
</reference>
<dbReference type="GeneID" id="6072748"/>
<proteinExistence type="predicted"/>
<dbReference type="EMBL" id="DS547094">
    <property type="protein sequence ID" value="EDR12419.1"/>
    <property type="molecule type" value="Genomic_DNA"/>
</dbReference>
<evidence type="ECO:0000313" key="2">
    <source>
        <dbReference type="Proteomes" id="UP000001194"/>
    </source>
</evidence>
<dbReference type="InParanoid" id="B0CYC1"/>
<dbReference type="HOGENOM" id="CLU_2654905_0_0_1"/>
<dbReference type="OrthoDB" id="3266871at2759"/>
<organism evidence="2">
    <name type="scientific">Laccaria bicolor (strain S238N-H82 / ATCC MYA-4686)</name>
    <name type="common">Bicoloured deceiver</name>
    <name type="synonym">Laccaria laccata var. bicolor</name>
    <dbReference type="NCBI Taxonomy" id="486041"/>
    <lineage>
        <taxon>Eukaryota</taxon>
        <taxon>Fungi</taxon>
        <taxon>Dikarya</taxon>
        <taxon>Basidiomycota</taxon>
        <taxon>Agaricomycotina</taxon>
        <taxon>Agaricomycetes</taxon>
        <taxon>Agaricomycetidae</taxon>
        <taxon>Agaricales</taxon>
        <taxon>Agaricineae</taxon>
        <taxon>Hydnangiaceae</taxon>
        <taxon>Laccaria</taxon>
    </lineage>
</organism>
<dbReference type="Proteomes" id="UP000001194">
    <property type="component" value="Unassembled WGS sequence"/>
</dbReference>
<dbReference type="RefSeq" id="XP_001876683.1">
    <property type="nucleotide sequence ID" value="XM_001876648.1"/>
</dbReference>
<keyword evidence="2" id="KW-1185">Reference proteome</keyword>
<dbReference type="KEGG" id="lbc:LACBIDRAFT_311804"/>
<dbReference type="AlphaFoldDB" id="B0CYC1"/>
<evidence type="ECO:0000313" key="1">
    <source>
        <dbReference type="EMBL" id="EDR12419.1"/>
    </source>
</evidence>
<protein>
    <submittedName>
        <fullName evidence="1">Predicted protein</fullName>
    </submittedName>
</protein>